<dbReference type="InterPro" id="IPR045151">
    <property type="entry name" value="DCAF8"/>
</dbReference>
<dbReference type="InParanoid" id="F4PD53"/>
<accession>F4PD53</accession>
<dbReference type="InterPro" id="IPR001680">
    <property type="entry name" value="WD40_rpt"/>
</dbReference>
<evidence type="ECO:0000256" key="3">
    <source>
        <dbReference type="PROSITE-ProRule" id="PRU00221"/>
    </source>
</evidence>
<dbReference type="RefSeq" id="XP_006682421.1">
    <property type="nucleotide sequence ID" value="XM_006682358.1"/>
</dbReference>
<dbReference type="PROSITE" id="PS50294">
    <property type="entry name" value="WD_REPEATS_REGION"/>
    <property type="match status" value="1"/>
</dbReference>
<dbReference type="OrthoDB" id="2414538at2759"/>
<dbReference type="Gene3D" id="2.130.10.10">
    <property type="entry name" value="YVTN repeat-like/Quinoprotein amine dehydrogenase"/>
    <property type="match status" value="3"/>
</dbReference>
<feature type="repeat" description="WD" evidence="3">
    <location>
        <begin position="47"/>
        <end position="78"/>
    </location>
</feature>
<dbReference type="PROSITE" id="PS50082">
    <property type="entry name" value="WD_REPEATS_2"/>
    <property type="match status" value="2"/>
</dbReference>
<dbReference type="AlphaFoldDB" id="F4PD53"/>
<evidence type="ECO:0008006" key="7">
    <source>
        <dbReference type="Google" id="ProtNLM"/>
    </source>
</evidence>
<dbReference type="Pfam" id="PF00400">
    <property type="entry name" value="WD40"/>
    <property type="match status" value="3"/>
</dbReference>
<keyword evidence="6" id="KW-1185">Reference proteome</keyword>
<dbReference type="FunCoup" id="F4PD53">
    <property type="interactions" value="58"/>
</dbReference>
<evidence type="ECO:0000313" key="5">
    <source>
        <dbReference type="EMBL" id="EGF76916.1"/>
    </source>
</evidence>
<dbReference type="OMA" id="YKQRYVG"/>
<dbReference type="PANTHER" id="PTHR15574:SF40">
    <property type="entry name" value="WD AND TETRATRICOPEPTIDE REPEATS PROTEIN 1"/>
    <property type="match status" value="1"/>
</dbReference>
<evidence type="ECO:0000256" key="4">
    <source>
        <dbReference type="SAM" id="MobiDB-lite"/>
    </source>
</evidence>
<dbReference type="InterPro" id="IPR036322">
    <property type="entry name" value="WD40_repeat_dom_sf"/>
</dbReference>
<evidence type="ECO:0000256" key="2">
    <source>
        <dbReference type="ARBA" id="ARBA00022737"/>
    </source>
</evidence>
<organism evidence="5 6">
    <name type="scientific">Batrachochytrium dendrobatidis (strain JAM81 / FGSC 10211)</name>
    <name type="common">Frog chytrid fungus</name>
    <dbReference type="NCBI Taxonomy" id="684364"/>
    <lineage>
        <taxon>Eukaryota</taxon>
        <taxon>Fungi</taxon>
        <taxon>Fungi incertae sedis</taxon>
        <taxon>Chytridiomycota</taxon>
        <taxon>Chytridiomycota incertae sedis</taxon>
        <taxon>Chytridiomycetes</taxon>
        <taxon>Rhizophydiales</taxon>
        <taxon>Rhizophydiales incertae sedis</taxon>
        <taxon>Batrachochytrium</taxon>
    </lineage>
</organism>
<dbReference type="SMART" id="SM00320">
    <property type="entry name" value="WD40"/>
    <property type="match status" value="7"/>
</dbReference>
<dbReference type="InterPro" id="IPR015943">
    <property type="entry name" value="WD40/YVTN_repeat-like_dom_sf"/>
</dbReference>
<feature type="region of interest" description="Disordered" evidence="4">
    <location>
        <begin position="566"/>
        <end position="591"/>
    </location>
</feature>
<feature type="region of interest" description="Disordered" evidence="4">
    <location>
        <begin position="392"/>
        <end position="414"/>
    </location>
</feature>
<dbReference type="GO" id="GO:0005737">
    <property type="term" value="C:cytoplasm"/>
    <property type="evidence" value="ECO:0000318"/>
    <property type="project" value="GO_Central"/>
</dbReference>
<gene>
    <name evidence="5" type="ORF">BATDEDRAFT_28154</name>
</gene>
<dbReference type="PANTHER" id="PTHR15574">
    <property type="entry name" value="WD REPEAT DOMAIN-CONTAINING FAMILY"/>
    <property type="match status" value="1"/>
</dbReference>
<feature type="compositionally biased region" description="Polar residues" evidence="4">
    <location>
        <begin position="350"/>
        <end position="376"/>
    </location>
</feature>
<keyword evidence="1 3" id="KW-0853">WD repeat</keyword>
<feature type="compositionally biased region" description="Polar residues" evidence="4">
    <location>
        <begin position="310"/>
        <end position="319"/>
    </location>
</feature>
<name>F4PD53_BATDJ</name>
<evidence type="ECO:0000313" key="6">
    <source>
        <dbReference type="Proteomes" id="UP000007241"/>
    </source>
</evidence>
<dbReference type="SUPFAM" id="SSF50978">
    <property type="entry name" value="WD40 repeat-like"/>
    <property type="match status" value="1"/>
</dbReference>
<feature type="region of interest" description="Disordered" evidence="4">
    <location>
        <begin position="310"/>
        <end position="380"/>
    </location>
</feature>
<protein>
    <recommendedName>
        <fullName evidence="7">Anaphase-promoting complex subunit 4 WD40 domain-containing protein</fullName>
    </recommendedName>
</protein>
<feature type="repeat" description="WD" evidence="3">
    <location>
        <begin position="444"/>
        <end position="467"/>
    </location>
</feature>
<dbReference type="STRING" id="684364.F4PD53"/>
<dbReference type="GO" id="GO:0080008">
    <property type="term" value="C:Cul4-RING E3 ubiquitin ligase complex"/>
    <property type="evidence" value="ECO:0000318"/>
    <property type="project" value="GO_Central"/>
</dbReference>
<proteinExistence type="predicted"/>
<reference evidence="5 6" key="1">
    <citation type="submission" date="2009-12" db="EMBL/GenBank/DDBJ databases">
        <title>The draft genome of Batrachochytrium dendrobatidis.</title>
        <authorList>
            <consortium name="US DOE Joint Genome Institute (JGI-PGF)"/>
            <person name="Kuo A."/>
            <person name="Salamov A."/>
            <person name="Schmutz J."/>
            <person name="Lucas S."/>
            <person name="Pitluck S."/>
            <person name="Rosenblum E."/>
            <person name="Stajich J."/>
            <person name="Eisen M."/>
            <person name="Grigoriev I.V."/>
        </authorList>
    </citation>
    <scope>NUCLEOTIDE SEQUENCE [LARGE SCALE GENOMIC DNA]</scope>
    <source>
        <strain evidence="6">JAM81 / FGSC 10211</strain>
    </source>
</reference>
<dbReference type="EMBL" id="GL882894">
    <property type="protein sequence ID" value="EGF76916.1"/>
    <property type="molecule type" value="Genomic_DNA"/>
</dbReference>
<dbReference type="HOGENOM" id="CLU_398995_0_0_1"/>
<sequence length="690" mass="77216">MPNPQLKSIHSTLNKRETSPLFDPIIYRQTIQSSPSLLSKLTLTQRLVAHDGCVNTLSWSEDGSLLLSGSDDTHIALWRYLPGDDKLPIAFKEIAGSTRLVARLATTHTANIFSAQFMPLTNTTIVTCAGDATIKLFDLTRSSQSVTTITLTSDVVTTRVSNYLRQTYDCHTDRVKKVVTTRSDPYLFWTCSEDGTVRQIDTRERVHSCTYQSSCATPLIGFHRPLNAMDIDASGRYVAIGGDYPSVMLFDRRYIKDCVEQFRPEGIKSIDKDSCVSGIAFSKKGQGSRELVASWLNSFVFLFQCDDPHTQSSKQSSHPAGQFEDAPHTTKRQQTPDVYNQEYKPEQTDSTHSSTTLEHIKTGSVSNDMSDSSQWEDMSDSDMDGHYVHSYWSEDDDDFQPTSRQESHSKHISAPSVSYARAYRGHCSLNTVKDVFFMGGRDEYVASGSDDGSVYIWDRQSSKLVSLVYGDSETVNVVQGHPYLPVIAVSGIDSCIKVFEPVSPLVSTVGPGFNCNRVVTSVQRQRMRQYADMIHQHAPAFDMSVSPNAIGDDDLVNARGAELPSTEQRLNQNEDQEHQNNHNSTNEPMSHPLVVDIDDELEELGSSSRSYIPSLIEVFPRNVCTGRHPSLPNELSQCEYVTRSGHKWSGVSSLMEHAEQVVTENETRRSRGYQQQVMRRGLRPGQCHMQ</sequence>
<keyword evidence="2" id="KW-0677">Repeat</keyword>
<dbReference type="GO" id="GO:0045717">
    <property type="term" value="P:negative regulation of fatty acid biosynthetic process"/>
    <property type="evidence" value="ECO:0000318"/>
    <property type="project" value="GO_Central"/>
</dbReference>
<dbReference type="Proteomes" id="UP000007241">
    <property type="component" value="Unassembled WGS sequence"/>
</dbReference>
<dbReference type="GeneID" id="18239521"/>
<evidence type="ECO:0000256" key="1">
    <source>
        <dbReference type="ARBA" id="ARBA00022574"/>
    </source>
</evidence>
<feature type="region of interest" description="Disordered" evidence="4">
    <location>
        <begin position="665"/>
        <end position="690"/>
    </location>
</feature>